<dbReference type="Ensembl" id="ENSSANT00000009368.1">
    <property type="protein sequence ID" value="ENSSANP00000008739.1"/>
    <property type="gene ID" value="ENSSANG00000004891.1"/>
</dbReference>
<dbReference type="InterPro" id="IPR036375">
    <property type="entry name" value="Hemopexin-like_dom_sf"/>
</dbReference>
<evidence type="ECO:0000256" key="10">
    <source>
        <dbReference type="ARBA" id="ARBA00022833"/>
    </source>
</evidence>
<feature type="binding site" evidence="20">
    <location>
        <position position="160"/>
    </location>
    <ligand>
        <name>Ca(2+)</name>
        <dbReference type="ChEBI" id="CHEBI:29108"/>
        <label>2</label>
    </ligand>
</feature>
<evidence type="ECO:0000256" key="20">
    <source>
        <dbReference type="PIRSR" id="PIRSR621190-2"/>
    </source>
</evidence>
<feature type="binding site" evidence="20">
    <location>
        <position position="170"/>
    </location>
    <ligand>
        <name>Zn(2+)</name>
        <dbReference type="ChEBI" id="CHEBI:29105"/>
        <label>1</label>
    </ligand>
</feature>
<dbReference type="InterPro" id="IPR002477">
    <property type="entry name" value="Peptidoglycan-bd-like"/>
</dbReference>
<dbReference type="SUPFAM" id="SSF55486">
    <property type="entry name" value="Metalloproteases ('zincins'), catalytic domain"/>
    <property type="match status" value="1"/>
</dbReference>
<proteinExistence type="inferred from homology"/>
<keyword evidence="8" id="KW-0677">Repeat</keyword>
<feature type="signal peptide" evidence="24">
    <location>
        <begin position="1"/>
        <end position="20"/>
    </location>
</feature>
<dbReference type="PRINTS" id="PR00138">
    <property type="entry name" value="MATRIXIN"/>
</dbReference>
<dbReference type="InterPro" id="IPR001818">
    <property type="entry name" value="Pept_M10_metallopeptidase"/>
</dbReference>
<keyword evidence="15" id="KW-1015">Disulfide bond</keyword>
<feature type="binding site" evidence="20">
    <location>
        <position position="178"/>
    </location>
    <ligand>
        <name>Ca(2+)</name>
        <dbReference type="ChEBI" id="CHEBI:29108"/>
        <label>3</label>
    </ligand>
</feature>
<dbReference type="SUPFAM" id="SSF47090">
    <property type="entry name" value="PGBD-like"/>
    <property type="match status" value="1"/>
</dbReference>
<dbReference type="SMART" id="SM00120">
    <property type="entry name" value="HX"/>
    <property type="match status" value="2"/>
</dbReference>
<feature type="binding site" evidence="20">
    <location>
        <position position="200"/>
    </location>
    <ligand>
        <name>Ca(2+)</name>
        <dbReference type="ChEBI" id="CHEBI:29108"/>
        <label>3</label>
    </ligand>
</feature>
<dbReference type="Pfam" id="PF01471">
    <property type="entry name" value="PG_binding_1"/>
    <property type="match status" value="1"/>
</dbReference>
<dbReference type="GO" id="GO:0004222">
    <property type="term" value="F:metalloendopeptidase activity"/>
    <property type="evidence" value="ECO:0007669"/>
    <property type="project" value="UniProtKB-EC"/>
</dbReference>
<keyword evidence="13" id="KW-0177">Collagen degradation</keyword>
<evidence type="ECO:0000259" key="25">
    <source>
        <dbReference type="SMART" id="SM00235"/>
    </source>
</evidence>
<dbReference type="PANTHER" id="PTHR10201">
    <property type="entry name" value="MATRIX METALLOPROTEINASE"/>
    <property type="match status" value="1"/>
</dbReference>
<dbReference type="PROSITE" id="PS51642">
    <property type="entry name" value="HEMOPEXIN_2"/>
    <property type="match status" value="1"/>
</dbReference>
<evidence type="ECO:0000256" key="24">
    <source>
        <dbReference type="SAM" id="SignalP"/>
    </source>
</evidence>
<accession>A0A671KQV8</accession>
<feature type="binding site" evidence="19">
    <location>
        <position position="225"/>
    </location>
    <ligand>
        <name>Zn(2+)</name>
        <dbReference type="ChEBI" id="CHEBI:29105"/>
        <label>2</label>
        <note>catalytic</note>
    </ligand>
</feature>
<evidence type="ECO:0000256" key="5">
    <source>
        <dbReference type="ARBA" id="ARBA00022670"/>
    </source>
</evidence>
<feature type="binding site" evidence="20">
    <location>
        <position position="196"/>
    </location>
    <ligand>
        <name>Ca(2+)</name>
        <dbReference type="ChEBI" id="CHEBI:29108"/>
        <label>2</label>
    </ligand>
</feature>
<keyword evidence="6 19" id="KW-0479">Metal-binding</keyword>
<evidence type="ECO:0000256" key="9">
    <source>
        <dbReference type="ARBA" id="ARBA00022801"/>
    </source>
</evidence>
<evidence type="ECO:0000256" key="12">
    <source>
        <dbReference type="ARBA" id="ARBA00023049"/>
    </source>
</evidence>
<evidence type="ECO:0000256" key="6">
    <source>
        <dbReference type="ARBA" id="ARBA00022723"/>
    </source>
</evidence>
<evidence type="ECO:0000256" key="2">
    <source>
        <dbReference type="ARBA" id="ARBA00010370"/>
    </source>
</evidence>
<keyword evidence="5" id="KW-0645">Protease</keyword>
<dbReference type="CDD" id="cd00094">
    <property type="entry name" value="HX"/>
    <property type="match status" value="1"/>
</dbReference>
<feature type="active site" evidence="18">
    <location>
        <position position="222"/>
    </location>
</feature>
<feature type="binding site" evidence="20">
    <location>
        <position position="379"/>
    </location>
    <ligand>
        <name>Ca(2+)</name>
        <dbReference type="ChEBI" id="CHEBI:29108"/>
        <label>5</label>
    </ligand>
</feature>
<keyword evidence="3" id="KW-0964">Secreted</keyword>
<feature type="binding site" evidence="20">
    <location>
        <position position="239"/>
    </location>
    <ligand>
        <name>Zn(2+)</name>
        <dbReference type="ChEBI" id="CHEBI:29105"/>
        <label>2</label>
        <note>catalytic</note>
    </ligand>
</feature>
<dbReference type="SUPFAM" id="SSF50923">
    <property type="entry name" value="Hemopexin-like domain"/>
    <property type="match status" value="1"/>
</dbReference>
<evidence type="ECO:0000256" key="7">
    <source>
        <dbReference type="ARBA" id="ARBA00022729"/>
    </source>
</evidence>
<dbReference type="InterPro" id="IPR000585">
    <property type="entry name" value="Hemopexin-like_dom"/>
</dbReference>
<keyword evidence="11 20" id="KW-0106">Calcium</keyword>
<feature type="binding site" evidence="19">
    <location>
        <position position="221"/>
    </location>
    <ligand>
        <name>Zn(2+)</name>
        <dbReference type="ChEBI" id="CHEBI:29105"/>
        <label>2</label>
        <note>catalytic</note>
    </ligand>
</feature>
<feature type="domain" description="Peptidase metallopeptidase" evidence="25">
    <location>
        <begin position="107"/>
        <end position="267"/>
    </location>
</feature>
<comment type="cofactor">
    <cofactor evidence="20">
        <name>Zn(2+)</name>
        <dbReference type="ChEBI" id="CHEBI:29105"/>
    </cofactor>
    <text evidence="20">Binds 2 Zn(2+) ions per subunit.</text>
</comment>
<feature type="binding site" evidence="20">
    <location>
        <position position="331"/>
    </location>
    <ligand>
        <name>Ca(2+)</name>
        <dbReference type="ChEBI" id="CHEBI:29108"/>
        <label>5</label>
    </ligand>
</feature>
<evidence type="ECO:0000256" key="16">
    <source>
        <dbReference type="ARBA" id="ARBA00036005"/>
    </source>
</evidence>
<feature type="binding site" description="in inhibited form" evidence="20">
    <location>
        <position position="94"/>
    </location>
    <ligand>
        <name>Zn(2+)</name>
        <dbReference type="ChEBI" id="CHEBI:29105"/>
        <label>2</label>
        <note>catalytic</note>
    </ligand>
</feature>
<dbReference type="InterPro" id="IPR021158">
    <property type="entry name" value="Pept_M10A_Zn_BS"/>
</dbReference>
<dbReference type="Gene3D" id="2.110.10.10">
    <property type="entry name" value="Hemopexin-like domain"/>
    <property type="match status" value="1"/>
</dbReference>
<feature type="binding site" evidence="20">
    <location>
        <position position="172"/>
    </location>
    <ligand>
        <name>Zn(2+)</name>
        <dbReference type="ChEBI" id="CHEBI:29105"/>
        <label>1</label>
    </ligand>
</feature>
<evidence type="ECO:0000313" key="26">
    <source>
        <dbReference type="Ensembl" id="ENSSANP00000008739.1"/>
    </source>
</evidence>
<evidence type="ECO:0000256" key="17">
    <source>
        <dbReference type="ARBA" id="ARBA00038924"/>
    </source>
</evidence>
<dbReference type="InterPro" id="IPR018487">
    <property type="entry name" value="Hemopexin-like_repeat"/>
</dbReference>
<keyword evidence="27" id="KW-1185">Reference proteome</keyword>
<feature type="binding site" evidence="20">
    <location>
        <position position="203"/>
    </location>
    <ligand>
        <name>Ca(2+)</name>
        <dbReference type="ChEBI" id="CHEBI:29108"/>
        <label>3</label>
    </ligand>
</feature>
<evidence type="ECO:0000256" key="3">
    <source>
        <dbReference type="ARBA" id="ARBA00022525"/>
    </source>
</evidence>
<feature type="binding site" evidence="20">
    <location>
        <position position="329"/>
    </location>
    <ligand>
        <name>Ca(2+)</name>
        <dbReference type="ChEBI" id="CHEBI:29108"/>
        <label>4</label>
    </ligand>
</feature>
<evidence type="ECO:0000256" key="21">
    <source>
        <dbReference type="PIRSR" id="PIRSR621190-4"/>
    </source>
</evidence>
<reference evidence="26" key="1">
    <citation type="submission" date="2025-08" db="UniProtKB">
        <authorList>
            <consortium name="Ensembl"/>
        </authorList>
    </citation>
    <scope>IDENTIFICATION</scope>
</reference>
<comment type="catalytic activity">
    <reaction evidence="16">
        <text>Cleavage of the triple helix of collagen at about three-quarters of the length of the molecule from the N-terminus, at 775-Gly-|-Ile-776 in the alpha1(I) chain. Cleaves synthetic substrates and alpha-macroglobulins at bonds where P1' is a hydrophobic residue.</text>
        <dbReference type="EC" id="3.4.24.7"/>
    </reaction>
</comment>
<evidence type="ECO:0000256" key="1">
    <source>
        <dbReference type="ARBA" id="ARBA00004498"/>
    </source>
</evidence>
<dbReference type="GO" id="GO:0031012">
    <property type="term" value="C:extracellular matrix"/>
    <property type="evidence" value="ECO:0007669"/>
    <property type="project" value="InterPro"/>
</dbReference>
<feature type="binding site" evidence="20">
    <location>
        <position position="286"/>
    </location>
    <ligand>
        <name>Ca(2+)</name>
        <dbReference type="ChEBI" id="CHEBI:29108"/>
        <label>4</label>
    </ligand>
</feature>
<dbReference type="SMART" id="SM00235">
    <property type="entry name" value="ZnMc"/>
    <property type="match status" value="1"/>
</dbReference>
<dbReference type="InterPro" id="IPR024079">
    <property type="entry name" value="MetalloPept_cat_dom_sf"/>
</dbReference>
<evidence type="ECO:0000256" key="23">
    <source>
        <dbReference type="PROSITE-ProRule" id="PRU01011"/>
    </source>
</evidence>
<dbReference type="CDD" id="cd04278">
    <property type="entry name" value="ZnMc_MMP"/>
    <property type="match status" value="1"/>
</dbReference>
<dbReference type="Proteomes" id="UP000472260">
    <property type="component" value="Unassembled WGS sequence"/>
</dbReference>
<keyword evidence="4" id="KW-0272">Extracellular matrix</keyword>
<dbReference type="InterPro" id="IPR006026">
    <property type="entry name" value="Peptidase_Metallo"/>
</dbReference>
<dbReference type="InterPro" id="IPR021190">
    <property type="entry name" value="Pept_M10A"/>
</dbReference>
<sequence length="451" mass="50905">NMGIHRQLCFLASLLLVIHAGPISQPSDKDIDIAEDYLRNFYNLEDSTYAAVFRPEANNDQLPEKLKEMQKFFGLRVTGKLNKETVAVMKKPRCGVPDVAAYSTFGDEPKWQTNELTYRIVNYTPDLSKAEVDESMEKALQVWAKVTPLKFTRINRGTADIMISFGTRDHGDGLLFDGPQGTLAHAFAPGSGIGGDAHFDDDESFTFRSSRGHVLFLVAAHEFGHSLGLSHSNVPGALMFPTYTFTDPDRSPLSSDDIEGIQSLYGPLRPKPVTKPQPDCQNLVWDAVTTFKGETVFFKDSSFWRSSSGRSAAQRPIKSFWPNAPDNIDAAYEDLVEDKVFFFKGKQVWAFNGQNLEPGYPKPLSSFGLPESVTKVDAAVHNKNTGKTLLFFDKYYYRWVKCCIINKTLMYKWTSFLPDNIYLFSGRNLFEFSSSDRKLLRLLKSNYFQPC</sequence>
<dbReference type="GO" id="GO:0006508">
    <property type="term" value="P:proteolysis"/>
    <property type="evidence" value="ECO:0007669"/>
    <property type="project" value="UniProtKB-KW"/>
</dbReference>
<dbReference type="Pfam" id="PF00045">
    <property type="entry name" value="Hemopexin"/>
    <property type="match status" value="2"/>
</dbReference>
<evidence type="ECO:0000256" key="8">
    <source>
        <dbReference type="ARBA" id="ARBA00022737"/>
    </source>
</evidence>
<evidence type="ECO:0000256" key="15">
    <source>
        <dbReference type="ARBA" id="ARBA00023157"/>
    </source>
</evidence>
<feature type="binding site" evidence="20">
    <location>
        <position position="185"/>
    </location>
    <ligand>
        <name>Zn(2+)</name>
        <dbReference type="ChEBI" id="CHEBI:29105"/>
        <label>1</label>
    </ligand>
</feature>
<comment type="cofactor">
    <cofactor evidence="20">
        <name>Ca(2+)</name>
        <dbReference type="ChEBI" id="CHEBI:29108"/>
    </cofactor>
    <text evidence="20">Can bind about 5 Ca(2+) ions per subunit.</text>
</comment>
<dbReference type="GO" id="GO:0030198">
    <property type="term" value="P:extracellular matrix organization"/>
    <property type="evidence" value="ECO:0007669"/>
    <property type="project" value="TreeGrafter"/>
</dbReference>
<keyword evidence="7 24" id="KW-0732">Signal</keyword>
<keyword evidence="10 19" id="KW-0862">Zinc</keyword>
<feature type="repeat" description="Hemopexin" evidence="23">
    <location>
        <begin position="325"/>
        <end position="371"/>
    </location>
</feature>
<comment type="similarity">
    <text evidence="2">Belongs to the peptidase M10A family.</text>
</comment>
<feature type="binding site" evidence="20">
    <location>
        <position position="198"/>
    </location>
    <ligand>
        <name>Zn(2+)</name>
        <dbReference type="ChEBI" id="CHEBI:29105"/>
        <label>1</label>
    </ligand>
</feature>
<feature type="binding site" evidence="19">
    <location>
        <position position="231"/>
    </location>
    <ligand>
        <name>Zn(2+)</name>
        <dbReference type="ChEBI" id="CHEBI:29105"/>
        <label>2</label>
        <note>catalytic</note>
    </ligand>
</feature>
<feature type="binding site" evidence="20">
    <location>
        <position position="194"/>
    </location>
    <ligand>
        <name>Ca(2+)</name>
        <dbReference type="ChEBI" id="CHEBI:29108"/>
        <label>2</label>
    </ligand>
</feature>
<reference evidence="26" key="2">
    <citation type="submission" date="2025-09" db="UniProtKB">
        <authorList>
            <consortium name="Ensembl"/>
        </authorList>
    </citation>
    <scope>IDENTIFICATION</scope>
</reference>
<evidence type="ECO:0000256" key="11">
    <source>
        <dbReference type="ARBA" id="ARBA00022837"/>
    </source>
</evidence>
<keyword evidence="14" id="KW-0865">Zymogen</keyword>
<feature type="short sequence motif" description="Cysteine switch" evidence="22">
    <location>
        <begin position="92"/>
        <end position="99"/>
    </location>
</feature>
<keyword evidence="9" id="KW-0378">Hydrolase</keyword>
<dbReference type="InterPro" id="IPR036365">
    <property type="entry name" value="PGBD-like_sf"/>
</dbReference>
<feature type="chain" id="PRO_5025484390" description="interstitial collagenase" evidence="24">
    <location>
        <begin position="21"/>
        <end position="451"/>
    </location>
</feature>
<dbReference type="InterPro" id="IPR018486">
    <property type="entry name" value="Hemopexin_CS"/>
</dbReference>
<keyword evidence="12" id="KW-0482">Metalloprotease</keyword>
<feature type="modified residue" description="Phosphotyrosine; by PKDCC" evidence="21">
    <location>
        <position position="360"/>
    </location>
</feature>
<evidence type="ECO:0000256" key="4">
    <source>
        <dbReference type="ARBA" id="ARBA00022530"/>
    </source>
</evidence>
<dbReference type="PIRSF" id="PIRSF001191">
    <property type="entry name" value="Peptidase_M10A_matrix"/>
    <property type="match status" value="1"/>
</dbReference>
<dbReference type="FunFam" id="2.110.10.10:FF:000002">
    <property type="entry name" value="Matrix metallopeptidase 3"/>
    <property type="match status" value="1"/>
</dbReference>
<evidence type="ECO:0000256" key="22">
    <source>
        <dbReference type="PIRSR" id="PIRSR621190-5"/>
    </source>
</evidence>
<dbReference type="InterPro" id="IPR033739">
    <property type="entry name" value="M10A_MMP"/>
</dbReference>
<protein>
    <recommendedName>
        <fullName evidence="17">interstitial collagenase</fullName>
        <ecNumber evidence="17">3.4.24.7</ecNumber>
    </recommendedName>
</protein>
<dbReference type="Pfam" id="PF00413">
    <property type="entry name" value="Peptidase_M10"/>
    <property type="match status" value="1"/>
</dbReference>
<dbReference type="GO" id="GO:0008270">
    <property type="term" value="F:zinc ion binding"/>
    <property type="evidence" value="ECO:0007669"/>
    <property type="project" value="InterPro"/>
</dbReference>
<feature type="binding site" evidence="20">
    <location>
        <position position="203"/>
    </location>
    <ligand>
        <name>Ca(2+)</name>
        <dbReference type="ChEBI" id="CHEBI:29108"/>
        <label>1</label>
    </ligand>
</feature>
<gene>
    <name evidence="26" type="primary">LOC107653688</name>
</gene>
<dbReference type="PROSITE" id="PS00546">
    <property type="entry name" value="CYSTEINE_SWITCH"/>
    <property type="match status" value="1"/>
</dbReference>
<organism evidence="26 27">
    <name type="scientific">Sinocyclocheilus anshuiensis</name>
    <dbReference type="NCBI Taxonomy" id="1608454"/>
    <lineage>
        <taxon>Eukaryota</taxon>
        <taxon>Metazoa</taxon>
        <taxon>Chordata</taxon>
        <taxon>Craniata</taxon>
        <taxon>Vertebrata</taxon>
        <taxon>Euteleostomi</taxon>
        <taxon>Actinopterygii</taxon>
        <taxon>Neopterygii</taxon>
        <taxon>Teleostei</taxon>
        <taxon>Ostariophysi</taxon>
        <taxon>Cypriniformes</taxon>
        <taxon>Cyprinidae</taxon>
        <taxon>Cyprininae</taxon>
        <taxon>Sinocyclocheilus</taxon>
    </lineage>
</organism>
<dbReference type="GO" id="GO:0030574">
    <property type="term" value="P:collagen catabolic process"/>
    <property type="evidence" value="ECO:0007669"/>
    <property type="project" value="UniProtKB-KW"/>
</dbReference>
<dbReference type="Gene3D" id="3.40.390.10">
    <property type="entry name" value="Collagenase (Catalytic Domain)"/>
    <property type="match status" value="1"/>
</dbReference>
<evidence type="ECO:0000256" key="18">
    <source>
        <dbReference type="PIRSR" id="PIRSR001191-1"/>
    </source>
</evidence>
<comment type="subcellular location">
    <subcellularLocation>
        <location evidence="1">Secreted</location>
        <location evidence="1">Extracellular space</location>
        <location evidence="1">Extracellular matrix</location>
    </subcellularLocation>
</comment>
<dbReference type="EC" id="3.4.24.7" evidence="17"/>
<name>A0A671KQV8_9TELE</name>
<dbReference type="PANTHER" id="PTHR10201:SF151">
    <property type="entry name" value="INTERSTITIAL COLLAGENASE"/>
    <property type="match status" value="1"/>
</dbReference>
<feature type="binding site" evidence="20">
    <location>
        <position position="177"/>
    </location>
    <ligand>
        <name>Ca(2+)</name>
        <dbReference type="ChEBI" id="CHEBI:29108"/>
        <label>3</label>
    </ligand>
</feature>
<evidence type="ECO:0000256" key="14">
    <source>
        <dbReference type="ARBA" id="ARBA00023145"/>
    </source>
</evidence>
<dbReference type="FunFam" id="3.40.390.10:FF:000007">
    <property type="entry name" value="Collagenase 3"/>
    <property type="match status" value="1"/>
</dbReference>
<feature type="binding site" evidence="20">
    <location>
        <position position="201"/>
    </location>
    <ligand>
        <name>Ca(2+)</name>
        <dbReference type="ChEBI" id="CHEBI:29108"/>
        <label>1</label>
    </ligand>
</feature>
<evidence type="ECO:0000256" key="13">
    <source>
        <dbReference type="ARBA" id="ARBA00023105"/>
    </source>
</evidence>
<evidence type="ECO:0000256" key="19">
    <source>
        <dbReference type="PIRSR" id="PIRSR001191-2"/>
    </source>
</evidence>
<evidence type="ECO:0000313" key="27">
    <source>
        <dbReference type="Proteomes" id="UP000472260"/>
    </source>
</evidence>
<dbReference type="AlphaFoldDB" id="A0A671KQV8"/>
<feature type="binding site" evidence="20">
    <location>
        <position position="126"/>
    </location>
    <ligand>
        <name>Ca(2+)</name>
        <dbReference type="ChEBI" id="CHEBI:29108"/>
        <label>1</label>
    </ligand>
</feature>
<dbReference type="PROSITE" id="PS00024">
    <property type="entry name" value="HEMOPEXIN"/>
    <property type="match status" value="1"/>
</dbReference>